<gene>
    <name evidence="1" type="ORF">BEH_06990</name>
</gene>
<accession>A0A1X7G5Q0</accession>
<organism evidence="1 2">
    <name type="scientific">Priestia filamentosa</name>
    <dbReference type="NCBI Taxonomy" id="1402861"/>
    <lineage>
        <taxon>Bacteria</taxon>
        <taxon>Bacillati</taxon>
        <taxon>Bacillota</taxon>
        <taxon>Bacilli</taxon>
        <taxon>Bacillales</taxon>
        <taxon>Bacillaceae</taxon>
        <taxon>Priestia</taxon>
    </lineage>
</organism>
<dbReference type="NCBIfam" id="TIGR02359">
    <property type="entry name" value="thiW"/>
    <property type="match status" value="1"/>
</dbReference>
<dbReference type="AlphaFoldDB" id="A0A0H4KGE6"/>
<dbReference type="EMBL" id="CP011974">
    <property type="protein sequence ID" value="AKO91871.1"/>
    <property type="molecule type" value="Genomic_DNA"/>
</dbReference>
<keyword evidence="2" id="KW-1185">Reference proteome</keyword>
<evidence type="ECO:0000313" key="2">
    <source>
        <dbReference type="Proteomes" id="UP000036202"/>
    </source>
</evidence>
<dbReference type="GeneID" id="93703663"/>
<dbReference type="RefSeq" id="WP_040058113.1">
    <property type="nucleotide sequence ID" value="NZ_CP011974.1"/>
</dbReference>
<dbReference type="Gene3D" id="1.10.1760.20">
    <property type="match status" value="1"/>
</dbReference>
<dbReference type="InterPro" id="IPR012652">
    <property type="entry name" value="ThiW"/>
</dbReference>
<dbReference type="Pfam" id="PF09512">
    <property type="entry name" value="ThiW"/>
    <property type="match status" value="1"/>
</dbReference>
<dbReference type="KEGG" id="beo:BEH_06990"/>
<sequence length="167" mass="17913">MRKTTKLSATALLMAIGTLTSHLFYIPLGFAKIFPLQHVINVLSAVLLGPFYAVLCAFGTSLLRNLFGTGSILAFPGSMIGAFLAAFLYQKTKNMALTALGEVVGTGIIGAIIAYPFALLFLGKNVALFAFVPSFIMSSFGGALLGYIFLRVLIKRNGIENLRRLNS</sequence>
<proteinExistence type="predicted"/>
<reference evidence="2" key="2">
    <citation type="submission" date="2015-06" db="EMBL/GenBank/DDBJ databases">
        <title>Genome Sequence of Bacillus endophyticus and Analysis of its Companion Mechanism in the Ketogulonigenium vulgare-Bacillus strain Consortium.</title>
        <authorList>
            <person name="Jia N."/>
            <person name="Du J."/>
            <person name="Ding M.-Z."/>
            <person name="Gao F."/>
            <person name="Yuan Y.-J."/>
        </authorList>
    </citation>
    <scope>NUCLEOTIDE SEQUENCE [LARGE SCALE GENOMIC DNA]</scope>
    <source>
        <strain evidence="2">Hbe603</strain>
    </source>
</reference>
<accession>A0A0H4KGE6</accession>
<dbReference type="Proteomes" id="UP000036202">
    <property type="component" value="Chromosome"/>
</dbReference>
<name>A0A0H4KGE6_9BACI</name>
<dbReference type="PIRSF" id="PIRSF024534">
    <property type="entry name" value="ThiW"/>
    <property type="match status" value="1"/>
</dbReference>
<evidence type="ECO:0000313" key="1">
    <source>
        <dbReference type="EMBL" id="AKO91871.1"/>
    </source>
</evidence>
<dbReference type="eggNOG" id="COG4732">
    <property type="taxonomic scope" value="Bacteria"/>
</dbReference>
<dbReference type="PATRIC" id="fig|135735.6.peg.1408"/>
<reference evidence="1 2" key="1">
    <citation type="journal article" date="2015" name="PLoS ONE">
        <title>Genome Sequence of Bacillus endophyticus and Analysis of Its Companion Mechanism in the Ketogulonigenium vulgare-Bacillus Strain Consortium.</title>
        <authorList>
            <person name="Jia N."/>
            <person name="Du J."/>
            <person name="Ding M.Z."/>
            <person name="Gao F."/>
            <person name="Yuan Y.J."/>
        </authorList>
    </citation>
    <scope>NUCLEOTIDE SEQUENCE [LARGE SCALE GENOMIC DNA]</scope>
    <source>
        <strain evidence="1 2">Hbe603</strain>
    </source>
</reference>
<protein>
    <submittedName>
        <fullName evidence="1">Energy coupling factor transporter S component ThiW</fullName>
    </submittedName>
</protein>
<dbReference type="OrthoDB" id="5516776at2"/>